<dbReference type="KEGG" id="acek:FLP30_03470"/>
<dbReference type="EMBL" id="CP043506">
    <property type="protein sequence ID" value="QEO18530.1"/>
    <property type="molecule type" value="Genomic_DNA"/>
</dbReference>
<evidence type="ECO:0000259" key="2">
    <source>
        <dbReference type="Pfam" id="PF01266"/>
    </source>
</evidence>
<dbReference type="AlphaFoldDB" id="A0A5C1YTF3"/>
<feature type="domain" description="FAD dependent oxidoreductase" evidence="2">
    <location>
        <begin position="23"/>
        <end position="377"/>
    </location>
</feature>
<name>A0A5C1YTF3_9PROT</name>
<dbReference type="Gene3D" id="3.50.50.60">
    <property type="entry name" value="FAD/NAD(P)-binding domain"/>
    <property type="match status" value="1"/>
</dbReference>
<accession>A0A5C1YTF3</accession>
<dbReference type="PANTHER" id="PTHR13847">
    <property type="entry name" value="SARCOSINE DEHYDROGENASE-RELATED"/>
    <property type="match status" value="1"/>
</dbReference>
<dbReference type="SUPFAM" id="SSF51905">
    <property type="entry name" value="FAD/NAD(P)-binding domain"/>
    <property type="match status" value="1"/>
</dbReference>
<protein>
    <submittedName>
        <fullName evidence="3">FAD-binding oxidoreductase</fullName>
    </submittedName>
</protein>
<keyword evidence="4" id="KW-1185">Reference proteome</keyword>
<evidence type="ECO:0000256" key="1">
    <source>
        <dbReference type="ARBA" id="ARBA00023002"/>
    </source>
</evidence>
<sequence length="423" mass="46318">MAPYWWERLPPETTPPPLPAQADVVIVGSGFTGLAAALTLLRAGRSALVLDAGRPGYGASTRNGGQVGSGNQKFRVRTLIDMMGQKKAEALLHEGVAMLNHIETLVQDENIACHFTRCGRFRGAVQPEHYDAMARDMEDLKRHAGVDSFMVPRAEQDREIATTFFHGGAVLPQDASLHPGLYHAGLSERVQQAGGVIMGGTAVTKAQADGTGFVLQTSRGTVRARDVIIATNGYRQQVSQFCRQRVVPVTSALIATAPLPPQRLRDLMPTGRMYGNSARVFAYFRSAPDEPRLVWGGRVGRNAPAASPRAYAHLARDLLKVFPQAGDMPVSHAWSGQIGYTFDEFPHLGRAPDGLYYAMGYCGTGVSRSTWFGRKIALQLMDKRDGFSEFTGLRFPSHPFHWAAPAAVPAFEQWYRLRDTLNI</sequence>
<dbReference type="GO" id="GO:0005737">
    <property type="term" value="C:cytoplasm"/>
    <property type="evidence" value="ECO:0007669"/>
    <property type="project" value="TreeGrafter"/>
</dbReference>
<keyword evidence="1" id="KW-0560">Oxidoreductase</keyword>
<evidence type="ECO:0000313" key="3">
    <source>
        <dbReference type="EMBL" id="QEO18530.1"/>
    </source>
</evidence>
<proteinExistence type="predicted"/>
<dbReference type="InterPro" id="IPR006076">
    <property type="entry name" value="FAD-dep_OxRdtase"/>
</dbReference>
<dbReference type="InterPro" id="IPR036188">
    <property type="entry name" value="FAD/NAD-bd_sf"/>
</dbReference>
<dbReference type="Gene3D" id="3.30.9.10">
    <property type="entry name" value="D-Amino Acid Oxidase, subunit A, domain 2"/>
    <property type="match status" value="1"/>
</dbReference>
<dbReference type="PANTHER" id="PTHR13847:SF281">
    <property type="entry name" value="FAD DEPENDENT OXIDOREDUCTASE DOMAIN-CONTAINING PROTEIN"/>
    <property type="match status" value="1"/>
</dbReference>
<organism evidence="3 4">
    <name type="scientific">Acetobacter vaccinii</name>
    <dbReference type="NCBI Taxonomy" id="2592655"/>
    <lineage>
        <taxon>Bacteria</taxon>
        <taxon>Pseudomonadati</taxon>
        <taxon>Pseudomonadota</taxon>
        <taxon>Alphaproteobacteria</taxon>
        <taxon>Acetobacterales</taxon>
        <taxon>Acetobacteraceae</taxon>
        <taxon>Acetobacter</taxon>
    </lineage>
</organism>
<dbReference type="GO" id="GO:0016491">
    <property type="term" value="F:oxidoreductase activity"/>
    <property type="evidence" value="ECO:0007669"/>
    <property type="project" value="UniProtKB-KW"/>
</dbReference>
<dbReference type="Pfam" id="PF01266">
    <property type="entry name" value="DAO"/>
    <property type="match status" value="1"/>
</dbReference>
<dbReference type="OrthoDB" id="9815989at2"/>
<evidence type="ECO:0000313" key="4">
    <source>
        <dbReference type="Proteomes" id="UP000324536"/>
    </source>
</evidence>
<dbReference type="Proteomes" id="UP000324536">
    <property type="component" value="Chromosome"/>
</dbReference>
<reference evidence="3 4" key="1">
    <citation type="submission" date="2019-09" db="EMBL/GenBank/DDBJ databases">
        <title>Genome sequencing of strain KACC 21233.</title>
        <authorList>
            <person name="Heo J."/>
            <person name="Kim S.-J."/>
            <person name="Kim J.-S."/>
            <person name="Hong S.-B."/>
            <person name="Kwon S.-W."/>
        </authorList>
    </citation>
    <scope>NUCLEOTIDE SEQUENCE [LARGE SCALE GENOMIC DNA]</scope>
    <source>
        <strain evidence="3 4">KACC 21233</strain>
    </source>
</reference>
<gene>
    <name evidence="3" type="ORF">FLP30_03470</name>
</gene>